<gene>
    <name evidence="3" type="ORF">BJL86_2524</name>
</gene>
<dbReference type="GO" id="GO:0051996">
    <property type="term" value="F:squalene synthase [NAD(P)H] activity"/>
    <property type="evidence" value="ECO:0007669"/>
    <property type="project" value="InterPro"/>
</dbReference>
<dbReference type="PROSITE" id="PS01045">
    <property type="entry name" value="SQUALEN_PHYTOEN_SYN_2"/>
    <property type="match status" value="1"/>
</dbReference>
<dbReference type="SUPFAM" id="SSF48576">
    <property type="entry name" value="Terpenoid synthases"/>
    <property type="match status" value="1"/>
</dbReference>
<evidence type="ECO:0000313" key="3">
    <source>
        <dbReference type="EMBL" id="ANI93285.1"/>
    </source>
</evidence>
<dbReference type="PANTHER" id="PTHR31480">
    <property type="entry name" value="BIFUNCTIONAL LYCOPENE CYCLASE/PHYTOENE SYNTHASE"/>
    <property type="match status" value="1"/>
</dbReference>
<dbReference type="InterPro" id="IPR033904">
    <property type="entry name" value="Trans_IPPS_HH"/>
</dbReference>
<dbReference type="CDD" id="cd00683">
    <property type="entry name" value="Trans_IPPS_HH"/>
    <property type="match status" value="1"/>
</dbReference>
<dbReference type="GO" id="GO:0004311">
    <property type="term" value="F:geranylgeranyl diphosphate synthase activity"/>
    <property type="evidence" value="ECO:0007669"/>
    <property type="project" value="InterPro"/>
</dbReference>
<sequence length="306" mass="33134">MAGVTTPHEANLARFTAAARRCSWQLLAAYSSSFTLASRLFAPRTREHIAAIYALVRVADEIVDGTFAPPPTGTATPGDNQDRDAEQLAARLSGYRDEVYAALVRGFSTDPIVHSFAATATEYGIGAELIDPFFRSMGMDITRTEYTREQLAEYIHGSAEVIGEMCMRVFAGGALAGDAEAAASARSLGAGFQKVNFLRDVREDTTELGRNYFPGRDPYALTEGDIAELCDEMDADFAHAREGIARIPGRDRAAVLAAHDLFAELSRRLRSAGPECIAAGRVSIPNREKAIIVARAVRDSAVSKRR</sequence>
<dbReference type="InterPro" id="IPR008949">
    <property type="entry name" value="Isoprenoid_synthase_dom_sf"/>
</dbReference>
<dbReference type="SFLD" id="SFLDG01018">
    <property type="entry name" value="Squalene/Phytoene_Synthase_Lik"/>
    <property type="match status" value="1"/>
</dbReference>
<evidence type="ECO:0000256" key="2">
    <source>
        <dbReference type="ARBA" id="ARBA00022679"/>
    </source>
</evidence>
<protein>
    <submittedName>
        <fullName evidence="3">Phytoene synthase</fullName>
    </submittedName>
</protein>
<keyword evidence="2" id="KW-0808">Transferase</keyword>
<dbReference type="InterPro" id="IPR044843">
    <property type="entry name" value="Trans_IPPS_bact-type"/>
</dbReference>
<dbReference type="EMBL" id="CP015961">
    <property type="protein sequence ID" value="ANI93285.1"/>
    <property type="molecule type" value="Genomic_DNA"/>
</dbReference>
<dbReference type="Gene3D" id="1.10.600.10">
    <property type="entry name" value="Farnesyl Diphosphate Synthase"/>
    <property type="match status" value="1"/>
</dbReference>
<keyword evidence="4" id="KW-1185">Reference proteome</keyword>
<evidence type="ECO:0000256" key="1">
    <source>
        <dbReference type="ARBA" id="ARBA00004684"/>
    </source>
</evidence>
<dbReference type="SFLD" id="SFLDS00005">
    <property type="entry name" value="Isoprenoid_Synthase_Type_I"/>
    <property type="match status" value="1"/>
</dbReference>
<dbReference type="KEGG" id="dtm:BJL86_2524"/>
<dbReference type="Pfam" id="PF00494">
    <property type="entry name" value="SQS_PSY"/>
    <property type="match status" value="1"/>
</dbReference>
<dbReference type="InterPro" id="IPR019845">
    <property type="entry name" value="Squalene/phytoene_synthase_CS"/>
</dbReference>
<proteinExistence type="predicted"/>
<dbReference type="Proteomes" id="UP000186104">
    <property type="component" value="Chromosome"/>
</dbReference>
<accession>A0A173LLX3</accession>
<name>A0A173LLX3_9ACTN</name>
<dbReference type="GO" id="GO:0016117">
    <property type="term" value="P:carotenoid biosynthetic process"/>
    <property type="evidence" value="ECO:0007669"/>
    <property type="project" value="UniProtKB-ARBA"/>
</dbReference>
<comment type="pathway">
    <text evidence="1">Carotenoid biosynthesis; phytoene biosynthesis.</text>
</comment>
<dbReference type="InterPro" id="IPR002060">
    <property type="entry name" value="Squ/phyt_synthse"/>
</dbReference>
<dbReference type="UniPathway" id="UPA00799"/>
<dbReference type="AlphaFoldDB" id="A0A173LLX3"/>
<dbReference type="OrthoDB" id="9807580at2"/>
<evidence type="ECO:0000313" key="4">
    <source>
        <dbReference type="Proteomes" id="UP000186104"/>
    </source>
</evidence>
<dbReference type="SFLD" id="SFLDG01212">
    <property type="entry name" value="Phytoene_synthase_like"/>
    <property type="match status" value="1"/>
</dbReference>
<dbReference type="STRING" id="499555.BJL86_2524"/>
<reference evidence="3 4" key="1">
    <citation type="submission" date="2016-06" db="EMBL/GenBank/DDBJ databases">
        <title>Complete genome sequence of a saline-alkali tolerant type strain Dietzia timorensis ID05-A0528T.</title>
        <authorList>
            <person name="Wu X."/>
        </authorList>
    </citation>
    <scope>NUCLEOTIDE SEQUENCE [LARGE SCALE GENOMIC DNA]</scope>
    <source>
        <strain evidence="3 4">ID05-A0528</strain>
    </source>
</reference>
<organism evidence="3 4">
    <name type="scientific">Dietzia timorensis</name>
    <dbReference type="NCBI Taxonomy" id="499555"/>
    <lineage>
        <taxon>Bacteria</taxon>
        <taxon>Bacillati</taxon>
        <taxon>Actinomycetota</taxon>
        <taxon>Actinomycetes</taxon>
        <taxon>Mycobacteriales</taxon>
        <taxon>Dietziaceae</taxon>
        <taxon>Dietzia</taxon>
    </lineage>
</organism>